<evidence type="ECO:0000313" key="5">
    <source>
        <dbReference type="EMBL" id="KAK4456584.1"/>
    </source>
</evidence>
<comment type="subcellular location">
    <subcellularLocation>
        <location evidence="1">Mitochondrion</location>
    </subcellularLocation>
</comment>
<evidence type="ECO:0000259" key="4">
    <source>
        <dbReference type="Pfam" id="PF20772"/>
    </source>
</evidence>
<dbReference type="InterPro" id="IPR026564">
    <property type="entry name" value="Transcrip_reg_TACO1-like_dom3"/>
</dbReference>
<sequence length="300" mass="32943">MASLIRSLNPLTRPSLKTSGSMCARCRRTFISTPLLQSGHNKWSKIRHDKAAADLKKGRERNQLTKNIVFQCRVFGSDPASNPGLAAAILAAKKASLPKDKIEGALARGQGKSSSGEALESFIFEAVVPPSIALIVDCETESKLRLMQDLHKIVKTADGSASSTKFFFTRVGRVIFTKPEDPKIDVDHIMDDAIEAGAEDLETNEDGNIVVWTQPNGTNQIVQTIGPKFGLKAQSADIFWTPNKETRSKLDQSEESIKFITMLETLSNYPDVQAVYCNVDRGSGLSDEDWEKIAESINQT</sequence>
<dbReference type="Gene3D" id="3.30.70.980">
    <property type="match status" value="2"/>
</dbReference>
<dbReference type="Pfam" id="PF01709">
    <property type="entry name" value="Transcrip_reg"/>
    <property type="match status" value="1"/>
</dbReference>
<dbReference type="Gene3D" id="1.10.10.200">
    <property type="match status" value="1"/>
</dbReference>
<accession>A0AAV9H8E8</accession>
<dbReference type="AlphaFoldDB" id="A0AAV9H8E8"/>
<dbReference type="Proteomes" id="UP001321749">
    <property type="component" value="Unassembled WGS sequence"/>
</dbReference>
<feature type="domain" description="TACO1/YebC-like second and third" evidence="3">
    <location>
        <begin position="120"/>
        <end position="279"/>
    </location>
</feature>
<dbReference type="FunFam" id="1.10.10.200:FF:000002">
    <property type="entry name" value="Probable transcriptional regulatory protein CLM62_37755"/>
    <property type="match status" value="1"/>
</dbReference>
<proteinExistence type="inferred from homology"/>
<evidence type="ECO:0000259" key="3">
    <source>
        <dbReference type="Pfam" id="PF01709"/>
    </source>
</evidence>
<protein>
    <submittedName>
        <fullName evidence="5">Transcriptional regulator-domain-containing protein</fullName>
    </submittedName>
</protein>
<dbReference type="PANTHER" id="PTHR12532:SF0">
    <property type="entry name" value="TRANSLATIONAL ACTIVATOR OF CYTOCHROME C OXIDASE 1"/>
    <property type="match status" value="1"/>
</dbReference>
<feature type="domain" description="TACO1/YebC-like N-terminal" evidence="4">
    <location>
        <begin position="41"/>
        <end position="112"/>
    </location>
</feature>
<dbReference type="InterPro" id="IPR017856">
    <property type="entry name" value="Integrase-like_N"/>
</dbReference>
<dbReference type="SUPFAM" id="SSF75625">
    <property type="entry name" value="YebC-like"/>
    <property type="match status" value="1"/>
</dbReference>
<dbReference type="InterPro" id="IPR049083">
    <property type="entry name" value="TACO1_YebC_N"/>
</dbReference>
<reference evidence="5" key="2">
    <citation type="submission" date="2023-06" db="EMBL/GenBank/DDBJ databases">
        <authorList>
            <consortium name="Lawrence Berkeley National Laboratory"/>
            <person name="Mondo S.J."/>
            <person name="Hensen N."/>
            <person name="Bonometti L."/>
            <person name="Westerberg I."/>
            <person name="Brannstrom I.O."/>
            <person name="Guillou S."/>
            <person name="Cros-Aarteil S."/>
            <person name="Calhoun S."/>
            <person name="Haridas S."/>
            <person name="Kuo A."/>
            <person name="Pangilinan J."/>
            <person name="Riley R."/>
            <person name="Labutti K."/>
            <person name="Andreopoulos B."/>
            <person name="Lipzen A."/>
            <person name="Chen C."/>
            <person name="Yanf M."/>
            <person name="Daum C."/>
            <person name="Ng V."/>
            <person name="Clum A."/>
            <person name="Steindorff A."/>
            <person name="Ohm R."/>
            <person name="Martin F."/>
            <person name="Silar P."/>
            <person name="Natvig D."/>
            <person name="Lalanne C."/>
            <person name="Gautier V."/>
            <person name="Ament-Velasquez S.L."/>
            <person name="Kruys A."/>
            <person name="Hutchinson M.I."/>
            <person name="Powell A.J."/>
            <person name="Barry K."/>
            <person name="Miller A.N."/>
            <person name="Grigoriev I.V."/>
            <person name="Debuchy R."/>
            <person name="Gladieux P."/>
            <person name="Thoren M.H."/>
            <person name="Johannesson H."/>
        </authorList>
    </citation>
    <scope>NUCLEOTIDE SEQUENCE</scope>
    <source>
        <strain evidence="5">PSN324</strain>
    </source>
</reference>
<dbReference type="GO" id="GO:0005739">
    <property type="term" value="C:mitochondrion"/>
    <property type="evidence" value="ECO:0007669"/>
    <property type="project" value="UniProtKB-SubCell"/>
</dbReference>
<name>A0AAV9H8E8_9PEZI</name>
<comment type="similarity">
    <text evidence="2">Belongs to the TACO1 family.</text>
</comment>
<evidence type="ECO:0000256" key="1">
    <source>
        <dbReference type="ARBA" id="ARBA00004173"/>
    </source>
</evidence>
<comment type="caution">
    <text evidence="5">The sequence shown here is derived from an EMBL/GenBank/DDBJ whole genome shotgun (WGS) entry which is preliminary data.</text>
</comment>
<dbReference type="Pfam" id="PF20772">
    <property type="entry name" value="TACO1_YebC_N"/>
    <property type="match status" value="1"/>
</dbReference>
<dbReference type="InterPro" id="IPR048300">
    <property type="entry name" value="TACO1_YebC-like_2nd/3rd_dom"/>
</dbReference>
<dbReference type="InterPro" id="IPR029072">
    <property type="entry name" value="YebC-like"/>
</dbReference>
<gene>
    <name evidence="5" type="ORF">QBC42DRAFT_56437</name>
</gene>
<dbReference type="InterPro" id="IPR002876">
    <property type="entry name" value="Transcrip_reg_TACO1-like"/>
</dbReference>
<dbReference type="HAMAP" id="MF_00693">
    <property type="entry name" value="Transcrip_reg_TACO1"/>
    <property type="match status" value="1"/>
</dbReference>
<reference evidence="5" key="1">
    <citation type="journal article" date="2023" name="Mol. Phylogenet. Evol.">
        <title>Genome-scale phylogeny and comparative genomics of the fungal order Sordariales.</title>
        <authorList>
            <person name="Hensen N."/>
            <person name="Bonometti L."/>
            <person name="Westerberg I."/>
            <person name="Brannstrom I.O."/>
            <person name="Guillou S."/>
            <person name="Cros-Aarteil S."/>
            <person name="Calhoun S."/>
            <person name="Haridas S."/>
            <person name="Kuo A."/>
            <person name="Mondo S."/>
            <person name="Pangilinan J."/>
            <person name="Riley R."/>
            <person name="LaButti K."/>
            <person name="Andreopoulos B."/>
            <person name="Lipzen A."/>
            <person name="Chen C."/>
            <person name="Yan M."/>
            <person name="Daum C."/>
            <person name="Ng V."/>
            <person name="Clum A."/>
            <person name="Steindorff A."/>
            <person name="Ohm R.A."/>
            <person name="Martin F."/>
            <person name="Silar P."/>
            <person name="Natvig D.O."/>
            <person name="Lalanne C."/>
            <person name="Gautier V."/>
            <person name="Ament-Velasquez S.L."/>
            <person name="Kruys A."/>
            <person name="Hutchinson M.I."/>
            <person name="Powell A.J."/>
            <person name="Barry K."/>
            <person name="Miller A.N."/>
            <person name="Grigoriev I.V."/>
            <person name="Debuchy R."/>
            <person name="Gladieux P."/>
            <person name="Hiltunen Thoren M."/>
            <person name="Johannesson H."/>
        </authorList>
    </citation>
    <scope>NUCLEOTIDE SEQUENCE</scope>
    <source>
        <strain evidence="5">PSN324</strain>
    </source>
</reference>
<evidence type="ECO:0000256" key="2">
    <source>
        <dbReference type="ARBA" id="ARBA00008724"/>
    </source>
</evidence>
<dbReference type="PANTHER" id="PTHR12532">
    <property type="entry name" value="TRANSLATIONAL ACTIVATOR OF CYTOCHROME C OXIDASE 1"/>
    <property type="match status" value="1"/>
</dbReference>
<evidence type="ECO:0000313" key="6">
    <source>
        <dbReference type="Proteomes" id="UP001321749"/>
    </source>
</evidence>
<organism evidence="5 6">
    <name type="scientific">Cladorrhinum samala</name>
    <dbReference type="NCBI Taxonomy" id="585594"/>
    <lineage>
        <taxon>Eukaryota</taxon>
        <taxon>Fungi</taxon>
        <taxon>Dikarya</taxon>
        <taxon>Ascomycota</taxon>
        <taxon>Pezizomycotina</taxon>
        <taxon>Sordariomycetes</taxon>
        <taxon>Sordariomycetidae</taxon>
        <taxon>Sordariales</taxon>
        <taxon>Podosporaceae</taxon>
        <taxon>Cladorrhinum</taxon>
    </lineage>
</organism>
<keyword evidence="6" id="KW-1185">Reference proteome</keyword>
<dbReference type="EMBL" id="MU865191">
    <property type="protein sequence ID" value="KAK4456584.1"/>
    <property type="molecule type" value="Genomic_DNA"/>
</dbReference>